<evidence type="ECO:0000313" key="1">
    <source>
        <dbReference type="EMBL" id="AAR87234.1"/>
    </source>
</evidence>
<gene>
    <name evidence="1" type="ordered locus">Os03g40940</name>
</gene>
<proteinExistence type="predicted"/>
<organism evidence="1 2">
    <name type="scientific">Oryza sativa subsp. japonica</name>
    <name type="common">Rice</name>
    <dbReference type="NCBI Taxonomy" id="39947"/>
    <lineage>
        <taxon>Eukaryota</taxon>
        <taxon>Viridiplantae</taxon>
        <taxon>Streptophyta</taxon>
        <taxon>Embryophyta</taxon>
        <taxon>Tracheophyta</taxon>
        <taxon>Spermatophyta</taxon>
        <taxon>Magnoliopsida</taxon>
        <taxon>Liliopsida</taxon>
        <taxon>Poales</taxon>
        <taxon>Poaceae</taxon>
        <taxon>BOP clade</taxon>
        <taxon>Oryzoideae</taxon>
        <taxon>Oryzeae</taxon>
        <taxon>Oryzinae</taxon>
        <taxon>Oryza</taxon>
        <taxon>Oryza sativa</taxon>
    </lineage>
</organism>
<dbReference type="AlphaFoldDB" id="Q75I38"/>
<reference evidence="2" key="2">
    <citation type="journal article" date="2008" name="Nucleic Acids Res.">
        <title>The rice annotation project database (RAP-DB): 2008 update.</title>
        <authorList>
            <consortium name="The rice annotation project (RAP)"/>
        </authorList>
    </citation>
    <scope>GENOME REANNOTATION</scope>
    <source>
        <strain evidence="2">cv. Nipponbare</strain>
    </source>
</reference>
<protein>
    <submittedName>
        <fullName evidence="1">Uncharacterized protein</fullName>
    </submittedName>
</protein>
<dbReference type="EMBL" id="AC133860">
    <property type="protein sequence ID" value="AAR87234.1"/>
    <property type="molecule type" value="Genomic_DNA"/>
</dbReference>
<sequence>MVLCCAMGLGQLTARLGAQWHQQYLPPVARSLPIQGIVILWSRDIPQVSPYVYFGPTLLQIKMVRHLNTLVACDAATSHHPAATLGEDNFLGKMGVRVFHH</sequence>
<accession>Q75I38</accession>
<name>Q75I38_ORYSJ</name>
<evidence type="ECO:0000313" key="2">
    <source>
        <dbReference type="Proteomes" id="UP000000763"/>
    </source>
</evidence>
<dbReference type="Proteomes" id="UP000000763">
    <property type="component" value="Chromosome 3"/>
</dbReference>
<reference evidence="2" key="1">
    <citation type="journal article" date="2005" name="Nature">
        <title>The map-based sequence of the rice genome.</title>
        <authorList>
            <consortium name="International rice genome sequencing project (IRGSP)"/>
            <person name="Matsumoto T."/>
            <person name="Wu J."/>
            <person name="Kanamori H."/>
            <person name="Katayose Y."/>
            <person name="Fujisawa M."/>
            <person name="Namiki N."/>
            <person name="Mizuno H."/>
            <person name="Yamamoto K."/>
            <person name="Antonio B.A."/>
            <person name="Baba T."/>
            <person name="Sakata K."/>
            <person name="Nagamura Y."/>
            <person name="Aoki H."/>
            <person name="Arikawa K."/>
            <person name="Arita K."/>
            <person name="Bito T."/>
            <person name="Chiden Y."/>
            <person name="Fujitsuka N."/>
            <person name="Fukunaka R."/>
            <person name="Hamada M."/>
            <person name="Harada C."/>
            <person name="Hayashi A."/>
            <person name="Hijishita S."/>
            <person name="Honda M."/>
            <person name="Hosokawa S."/>
            <person name="Ichikawa Y."/>
            <person name="Idonuma A."/>
            <person name="Iijima M."/>
            <person name="Ikeda M."/>
            <person name="Ikeno M."/>
            <person name="Ito K."/>
            <person name="Ito S."/>
            <person name="Ito T."/>
            <person name="Ito Y."/>
            <person name="Ito Y."/>
            <person name="Iwabuchi A."/>
            <person name="Kamiya K."/>
            <person name="Karasawa W."/>
            <person name="Kurita K."/>
            <person name="Katagiri S."/>
            <person name="Kikuta A."/>
            <person name="Kobayashi H."/>
            <person name="Kobayashi N."/>
            <person name="Machita K."/>
            <person name="Maehara T."/>
            <person name="Masukawa M."/>
            <person name="Mizubayashi T."/>
            <person name="Mukai Y."/>
            <person name="Nagasaki H."/>
            <person name="Nagata Y."/>
            <person name="Naito S."/>
            <person name="Nakashima M."/>
            <person name="Nakama Y."/>
            <person name="Nakamichi Y."/>
            <person name="Nakamura M."/>
            <person name="Meguro A."/>
            <person name="Negishi M."/>
            <person name="Ohta I."/>
            <person name="Ohta T."/>
            <person name="Okamoto M."/>
            <person name="Ono N."/>
            <person name="Saji S."/>
            <person name="Sakaguchi M."/>
            <person name="Sakai K."/>
            <person name="Shibata M."/>
            <person name="Shimokawa T."/>
            <person name="Song J."/>
            <person name="Takazaki Y."/>
            <person name="Terasawa K."/>
            <person name="Tsugane M."/>
            <person name="Tsuji K."/>
            <person name="Ueda S."/>
            <person name="Waki K."/>
            <person name="Yamagata H."/>
            <person name="Yamamoto M."/>
            <person name="Yamamoto S."/>
            <person name="Yamane H."/>
            <person name="Yoshiki S."/>
            <person name="Yoshihara R."/>
            <person name="Yukawa K."/>
            <person name="Zhong H."/>
            <person name="Yano M."/>
            <person name="Yuan Q."/>
            <person name="Ouyang S."/>
            <person name="Liu J."/>
            <person name="Jones K.M."/>
            <person name="Gansberger K."/>
            <person name="Moffat K."/>
            <person name="Hill J."/>
            <person name="Bera J."/>
            <person name="Fadrosh D."/>
            <person name="Jin S."/>
            <person name="Johri S."/>
            <person name="Kim M."/>
            <person name="Overton L."/>
            <person name="Reardon M."/>
            <person name="Tsitrin T."/>
            <person name="Vuong H."/>
            <person name="Weaver B."/>
            <person name="Ciecko A."/>
            <person name="Tallon L."/>
            <person name="Jackson J."/>
            <person name="Pai G."/>
            <person name="Aken S.V."/>
            <person name="Utterback T."/>
            <person name="Reidmuller S."/>
            <person name="Feldblyum T."/>
            <person name="Hsiao J."/>
            <person name="Zismann V."/>
            <person name="Iobst S."/>
            <person name="de Vazeille A.R."/>
            <person name="Buell C.R."/>
            <person name="Ying K."/>
            <person name="Li Y."/>
            <person name="Lu T."/>
            <person name="Huang Y."/>
            <person name="Zhao Q."/>
            <person name="Feng Q."/>
            <person name="Zhang L."/>
            <person name="Zhu J."/>
            <person name="Weng Q."/>
            <person name="Mu J."/>
            <person name="Lu Y."/>
            <person name="Fan D."/>
            <person name="Liu Y."/>
            <person name="Guan J."/>
            <person name="Zhang Y."/>
            <person name="Yu S."/>
            <person name="Liu X."/>
            <person name="Zhang Y."/>
            <person name="Hong G."/>
            <person name="Han B."/>
            <person name="Choisne N."/>
            <person name="Demange N."/>
            <person name="Orjeda G."/>
            <person name="Samain S."/>
            <person name="Cattolico L."/>
            <person name="Pelletier E."/>
            <person name="Couloux A."/>
            <person name="Segurens B."/>
            <person name="Wincker P."/>
            <person name="D'Hont A."/>
            <person name="Scarpelli C."/>
            <person name="Weissenbach J."/>
            <person name="Salanoubat M."/>
            <person name="Quetier F."/>
            <person name="Yu Y."/>
            <person name="Kim H.R."/>
            <person name="Rambo T."/>
            <person name="Currie J."/>
            <person name="Collura K."/>
            <person name="Luo M."/>
            <person name="Yang T."/>
            <person name="Ammiraju J.S.S."/>
            <person name="Engler F."/>
            <person name="Soderlund C."/>
            <person name="Wing R.A."/>
            <person name="Palmer L.E."/>
            <person name="de la Bastide M."/>
            <person name="Spiegel L."/>
            <person name="Nascimento L."/>
            <person name="Zutavern T."/>
            <person name="O'Shaughnessy A."/>
            <person name="Dike S."/>
            <person name="Dedhia N."/>
            <person name="Preston R."/>
            <person name="Balija V."/>
            <person name="McCombie W.R."/>
            <person name="Chow T."/>
            <person name="Chen H."/>
            <person name="Chung M."/>
            <person name="Chen C."/>
            <person name="Shaw J."/>
            <person name="Wu H."/>
            <person name="Hsiao K."/>
            <person name="Chao Y."/>
            <person name="Chu M."/>
            <person name="Cheng C."/>
            <person name="Hour A."/>
            <person name="Lee P."/>
            <person name="Lin S."/>
            <person name="Lin Y."/>
            <person name="Liou J."/>
            <person name="Liu S."/>
            <person name="Hsing Y."/>
            <person name="Raghuvanshi S."/>
            <person name="Mohanty A."/>
            <person name="Bharti A.K."/>
            <person name="Gaur A."/>
            <person name="Gupta V."/>
            <person name="Kumar D."/>
            <person name="Ravi V."/>
            <person name="Vij S."/>
            <person name="Kapur A."/>
            <person name="Khurana P."/>
            <person name="Khurana P."/>
            <person name="Khurana J.P."/>
            <person name="Tyagi A.K."/>
            <person name="Gaikwad K."/>
            <person name="Singh A."/>
            <person name="Dalal V."/>
            <person name="Srivastava S."/>
            <person name="Dixit A."/>
            <person name="Pal A.K."/>
            <person name="Ghazi I.A."/>
            <person name="Yadav M."/>
            <person name="Pandit A."/>
            <person name="Bhargava A."/>
            <person name="Sureshbabu K."/>
            <person name="Batra K."/>
            <person name="Sharma T.R."/>
            <person name="Mohapatra T."/>
            <person name="Singh N.K."/>
            <person name="Messing J."/>
            <person name="Nelson A.B."/>
            <person name="Fuks G."/>
            <person name="Kavchok S."/>
            <person name="Keizer G."/>
            <person name="Linton E."/>
            <person name="Llaca V."/>
            <person name="Song R."/>
            <person name="Tanyolac B."/>
            <person name="Young S."/>
            <person name="Ho-Il K."/>
            <person name="Hahn J.H."/>
            <person name="Sangsakoo G."/>
            <person name="Vanavichit A."/>
            <person name="de Mattos Luiz.A.T."/>
            <person name="Zimmer P.D."/>
            <person name="Malone G."/>
            <person name="Dellagostin O."/>
            <person name="de Oliveira A.C."/>
            <person name="Bevan M."/>
            <person name="Bancroft I."/>
            <person name="Minx P."/>
            <person name="Cordum H."/>
            <person name="Wilson R."/>
            <person name="Cheng Z."/>
            <person name="Jin W."/>
            <person name="Jiang J."/>
            <person name="Leong S.A."/>
            <person name="Iwama H."/>
            <person name="Gojobori T."/>
            <person name="Itoh T."/>
            <person name="Niimura Y."/>
            <person name="Fujii Y."/>
            <person name="Habara T."/>
            <person name="Sakai H."/>
            <person name="Sato Y."/>
            <person name="Wilson G."/>
            <person name="Kumar K."/>
            <person name="McCouch S."/>
            <person name="Juretic N."/>
            <person name="Hoen D."/>
            <person name="Wright S."/>
            <person name="Bruskiewich R."/>
            <person name="Bureau T."/>
            <person name="Miyao A."/>
            <person name="Hirochika H."/>
            <person name="Nishikawa T."/>
            <person name="Kadowaki K."/>
            <person name="Sugiura M."/>
            <person name="Burr B."/>
            <person name="Sasaki T."/>
        </authorList>
    </citation>
    <scope>NUCLEOTIDE SEQUENCE [LARGE SCALE GENOMIC DNA]</scope>
    <source>
        <strain evidence="2">cv. Nipponbare</strain>
    </source>
</reference>